<dbReference type="GO" id="GO:0032993">
    <property type="term" value="C:protein-DNA complex"/>
    <property type="evidence" value="ECO:0007669"/>
    <property type="project" value="TreeGrafter"/>
</dbReference>
<reference evidence="6" key="1">
    <citation type="journal article" date="2022" name="Int. J. Syst. Evol. Microbiol.">
        <title>Pseudomonas aegrilactucae sp. nov. and Pseudomonas morbosilactucae sp. nov., pathogens causing bacterial rot of lettuce in Japan.</title>
        <authorList>
            <person name="Sawada H."/>
            <person name="Fujikawa T."/>
            <person name="Satou M."/>
        </authorList>
    </citation>
    <scope>NUCLEOTIDE SEQUENCE</scope>
    <source>
        <strain evidence="6">0166_1</strain>
    </source>
</reference>
<keyword evidence="2" id="KW-0805">Transcription regulation</keyword>
<dbReference type="FunFam" id="1.10.10.10:FF:000001">
    <property type="entry name" value="LysR family transcriptional regulator"/>
    <property type="match status" value="1"/>
</dbReference>
<name>A0A9E6Y2Y5_9ACTN</name>
<sequence length="295" mass="31164">MDVELRHLRSFVAVAEELNFTRAASRLHLAQPALSAHVRQLEERIGVRLLERTTRRVALTPAGAALLDAAPAVLASADAAVAAARAAAAGETGELVVGLMATSALDATPRVLRAFAERRPGVTVSVRSIAFDDPTGGVRSGESDLAIVWLPFVEDGLVVEPLFEDGRVLVLAETHPLAPLPEADLDVHAVARCPFVEVRGGDPVSNAFWNLTEFRNGEPMGVGAWITGFEDMFAAVRAGQAIAAIPESVATTLPFSDVVVRRVPGLPPATVALVHRADDDRPTIAAFAEAVRSVV</sequence>
<keyword evidence="3" id="KW-0238">DNA-binding</keyword>
<evidence type="ECO:0000256" key="4">
    <source>
        <dbReference type="ARBA" id="ARBA00023163"/>
    </source>
</evidence>
<dbReference type="SUPFAM" id="SSF46785">
    <property type="entry name" value="Winged helix' DNA-binding domain"/>
    <property type="match status" value="1"/>
</dbReference>
<dbReference type="PRINTS" id="PR00039">
    <property type="entry name" value="HTHLYSR"/>
</dbReference>
<evidence type="ECO:0000256" key="1">
    <source>
        <dbReference type="ARBA" id="ARBA00009437"/>
    </source>
</evidence>
<dbReference type="PANTHER" id="PTHR30346:SF0">
    <property type="entry name" value="HCA OPERON TRANSCRIPTIONAL ACTIVATOR HCAR"/>
    <property type="match status" value="1"/>
</dbReference>
<keyword evidence="4" id="KW-0804">Transcription</keyword>
<organism evidence="6 7">
    <name type="scientific">Capillimicrobium parvum</name>
    <dbReference type="NCBI Taxonomy" id="2884022"/>
    <lineage>
        <taxon>Bacteria</taxon>
        <taxon>Bacillati</taxon>
        <taxon>Actinomycetota</taxon>
        <taxon>Thermoleophilia</taxon>
        <taxon>Solirubrobacterales</taxon>
        <taxon>Capillimicrobiaceae</taxon>
        <taxon>Capillimicrobium</taxon>
    </lineage>
</organism>
<dbReference type="CDD" id="cd08414">
    <property type="entry name" value="PBP2_LTTR_aromatics_like"/>
    <property type="match status" value="1"/>
</dbReference>
<dbReference type="Gene3D" id="1.10.10.10">
    <property type="entry name" value="Winged helix-like DNA-binding domain superfamily/Winged helix DNA-binding domain"/>
    <property type="match status" value="1"/>
</dbReference>
<dbReference type="SUPFAM" id="SSF53850">
    <property type="entry name" value="Periplasmic binding protein-like II"/>
    <property type="match status" value="1"/>
</dbReference>
<dbReference type="Pfam" id="PF00126">
    <property type="entry name" value="HTH_1"/>
    <property type="match status" value="1"/>
</dbReference>
<evidence type="ECO:0000256" key="2">
    <source>
        <dbReference type="ARBA" id="ARBA00023015"/>
    </source>
</evidence>
<evidence type="ECO:0000313" key="7">
    <source>
        <dbReference type="Proteomes" id="UP001162834"/>
    </source>
</evidence>
<dbReference type="KEGG" id="sbae:DSM104329_04956"/>
<accession>A0A9E6Y2Y5</accession>
<dbReference type="GO" id="GO:0003677">
    <property type="term" value="F:DNA binding"/>
    <property type="evidence" value="ECO:0007669"/>
    <property type="project" value="UniProtKB-KW"/>
</dbReference>
<protein>
    <submittedName>
        <fullName evidence="6">HTH-type transcriptional regulator HdfR</fullName>
    </submittedName>
</protein>
<dbReference type="GO" id="GO:0003700">
    <property type="term" value="F:DNA-binding transcription factor activity"/>
    <property type="evidence" value="ECO:0007669"/>
    <property type="project" value="InterPro"/>
</dbReference>
<dbReference type="InterPro" id="IPR036390">
    <property type="entry name" value="WH_DNA-bd_sf"/>
</dbReference>
<dbReference type="InterPro" id="IPR036388">
    <property type="entry name" value="WH-like_DNA-bd_sf"/>
</dbReference>
<evidence type="ECO:0000313" key="6">
    <source>
        <dbReference type="EMBL" id="UGS38526.1"/>
    </source>
</evidence>
<evidence type="ECO:0000259" key="5">
    <source>
        <dbReference type="PROSITE" id="PS50931"/>
    </source>
</evidence>
<dbReference type="InterPro" id="IPR000847">
    <property type="entry name" value="LysR_HTH_N"/>
</dbReference>
<dbReference type="InterPro" id="IPR005119">
    <property type="entry name" value="LysR_subst-bd"/>
</dbReference>
<comment type="similarity">
    <text evidence="1">Belongs to the LysR transcriptional regulatory family.</text>
</comment>
<dbReference type="EMBL" id="CP087164">
    <property type="protein sequence ID" value="UGS38526.1"/>
    <property type="molecule type" value="Genomic_DNA"/>
</dbReference>
<proteinExistence type="inferred from homology"/>
<dbReference type="RefSeq" id="WP_259312547.1">
    <property type="nucleotide sequence ID" value="NZ_CP087164.1"/>
</dbReference>
<feature type="domain" description="HTH lysR-type" evidence="5">
    <location>
        <begin position="3"/>
        <end position="60"/>
    </location>
</feature>
<dbReference type="Proteomes" id="UP001162834">
    <property type="component" value="Chromosome"/>
</dbReference>
<dbReference type="Pfam" id="PF03466">
    <property type="entry name" value="LysR_substrate"/>
    <property type="match status" value="1"/>
</dbReference>
<dbReference type="AlphaFoldDB" id="A0A9E6Y2Y5"/>
<dbReference type="PROSITE" id="PS50931">
    <property type="entry name" value="HTH_LYSR"/>
    <property type="match status" value="1"/>
</dbReference>
<dbReference type="PANTHER" id="PTHR30346">
    <property type="entry name" value="TRANSCRIPTIONAL DUAL REGULATOR HCAR-RELATED"/>
    <property type="match status" value="1"/>
</dbReference>
<gene>
    <name evidence="6" type="primary">hdfR_2</name>
    <name evidence="6" type="ORF">DSM104329_04956</name>
</gene>
<dbReference type="Gene3D" id="3.40.190.10">
    <property type="entry name" value="Periplasmic binding protein-like II"/>
    <property type="match status" value="2"/>
</dbReference>
<keyword evidence="7" id="KW-1185">Reference proteome</keyword>
<evidence type="ECO:0000256" key="3">
    <source>
        <dbReference type="ARBA" id="ARBA00023125"/>
    </source>
</evidence>